<protein>
    <submittedName>
        <fullName evidence="2">Nucleoside-diphosphate-sugar epimerase</fullName>
    </submittedName>
</protein>
<dbReference type="Pfam" id="PF01370">
    <property type="entry name" value="Epimerase"/>
    <property type="match status" value="2"/>
</dbReference>
<name>A0ABU1ITD7_9BACL</name>
<dbReference type="InterPro" id="IPR001509">
    <property type="entry name" value="Epimerase_deHydtase"/>
</dbReference>
<dbReference type="PANTHER" id="PTHR48079">
    <property type="entry name" value="PROTEIN YEEZ"/>
    <property type="match status" value="1"/>
</dbReference>
<dbReference type="InterPro" id="IPR051783">
    <property type="entry name" value="NAD(P)-dependent_oxidoreduct"/>
</dbReference>
<dbReference type="PANTHER" id="PTHR48079:SF9">
    <property type="entry name" value="PUTATIVE-RELATED"/>
    <property type="match status" value="1"/>
</dbReference>
<dbReference type="CDD" id="cd05262">
    <property type="entry name" value="SDR_a7"/>
    <property type="match status" value="1"/>
</dbReference>
<evidence type="ECO:0000313" key="3">
    <source>
        <dbReference type="Proteomes" id="UP001185028"/>
    </source>
</evidence>
<proteinExistence type="predicted"/>
<accession>A0ABU1ITD7</accession>
<dbReference type="EMBL" id="JAVDQH010000001">
    <property type="protein sequence ID" value="MDR6242515.1"/>
    <property type="molecule type" value="Genomic_DNA"/>
</dbReference>
<evidence type="ECO:0000313" key="2">
    <source>
        <dbReference type="EMBL" id="MDR6242515.1"/>
    </source>
</evidence>
<dbReference type="Gene3D" id="3.40.50.720">
    <property type="entry name" value="NAD(P)-binding Rossmann-like Domain"/>
    <property type="match status" value="1"/>
</dbReference>
<gene>
    <name evidence="2" type="ORF">JOC58_000399</name>
</gene>
<dbReference type="RefSeq" id="WP_188774965.1">
    <property type="nucleotide sequence ID" value="NZ_BMMB01000003.1"/>
</dbReference>
<reference evidence="2 3" key="1">
    <citation type="submission" date="2023-07" db="EMBL/GenBank/DDBJ databases">
        <title>Genomic Encyclopedia of Type Strains, Phase IV (KMG-IV): sequencing the most valuable type-strain genomes for metagenomic binning, comparative biology and taxonomic classification.</title>
        <authorList>
            <person name="Goeker M."/>
        </authorList>
    </citation>
    <scope>NUCLEOTIDE SEQUENCE [LARGE SCALE GENOMIC DNA]</scope>
    <source>
        <strain evidence="2 3">DSM 22170</strain>
    </source>
</reference>
<comment type="caution">
    <text evidence="2">The sequence shown here is derived from an EMBL/GenBank/DDBJ whole genome shotgun (WGS) entry which is preliminary data.</text>
</comment>
<keyword evidence="3" id="KW-1185">Reference proteome</keyword>
<dbReference type="Proteomes" id="UP001185028">
    <property type="component" value="Unassembled WGS sequence"/>
</dbReference>
<sequence length="320" mass="34244">MRVLVTGASGFIGSAIVQELLANGHEVKGLVRSSEAAAALRQQGVEAIQGSIENTAVLREAGRQVDGVVHTAFFHSFAHAGWRAKLRIMLGGSFKHAPVRFMKAAVETDQHVIKTMGELLSSSGGSLVIAMPTMTMTAERQALEADAADIHSVGGPRAASEYTALAMAERGVHTSIVRLPPIVYGEGDRGGLLPSLIQSARKAGKSAYIHDGSNRWASVHRLDAARVFRLALEKGKGASRFHAVANEGIAFREIAGYIGEGLQVPTQSLNTEQASAHFSWLSSFAATDNPVSANATMQGLNWRPEQAMLQEEWAKGYYIQ</sequence>
<evidence type="ECO:0000259" key="1">
    <source>
        <dbReference type="Pfam" id="PF01370"/>
    </source>
</evidence>
<organism evidence="2 3">
    <name type="scientific">Paenibacillus hunanensis</name>
    <dbReference type="NCBI Taxonomy" id="539262"/>
    <lineage>
        <taxon>Bacteria</taxon>
        <taxon>Bacillati</taxon>
        <taxon>Bacillota</taxon>
        <taxon>Bacilli</taxon>
        <taxon>Bacillales</taxon>
        <taxon>Paenibacillaceae</taxon>
        <taxon>Paenibacillus</taxon>
    </lineage>
</organism>
<dbReference type="InterPro" id="IPR036291">
    <property type="entry name" value="NAD(P)-bd_dom_sf"/>
</dbReference>
<dbReference type="SUPFAM" id="SSF51735">
    <property type="entry name" value="NAD(P)-binding Rossmann-fold domains"/>
    <property type="match status" value="1"/>
</dbReference>
<feature type="domain" description="NAD-dependent epimerase/dehydratase" evidence="1">
    <location>
        <begin position="159"/>
        <end position="236"/>
    </location>
</feature>
<feature type="domain" description="NAD-dependent epimerase/dehydratase" evidence="1">
    <location>
        <begin position="3"/>
        <end position="79"/>
    </location>
</feature>